<keyword evidence="3" id="KW-0413">Isomerase</keyword>
<dbReference type="RefSeq" id="WP_407326109.1">
    <property type="nucleotide sequence ID" value="NZ_CP136865.1"/>
</dbReference>
<dbReference type="Proteomes" id="UP001626549">
    <property type="component" value="Chromosome"/>
</dbReference>
<dbReference type="InterPro" id="IPR000297">
    <property type="entry name" value="PPIase_PpiC"/>
</dbReference>
<dbReference type="Pfam" id="PF13145">
    <property type="entry name" value="Rotamase_2"/>
    <property type="match status" value="1"/>
</dbReference>
<dbReference type="GO" id="GO:0016853">
    <property type="term" value="F:isomerase activity"/>
    <property type="evidence" value="ECO:0007669"/>
    <property type="project" value="UniProtKB-KW"/>
</dbReference>
<organism evidence="3 4">
    <name type="scientific">Congregibacter brevis</name>
    <dbReference type="NCBI Taxonomy" id="3081201"/>
    <lineage>
        <taxon>Bacteria</taxon>
        <taxon>Pseudomonadati</taxon>
        <taxon>Pseudomonadota</taxon>
        <taxon>Gammaproteobacteria</taxon>
        <taxon>Cellvibrionales</taxon>
        <taxon>Halieaceae</taxon>
        <taxon>Congregibacter</taxon>
    </lineage>
</organism>
<proteinExistence type="predicted"/>
<evidence type="ECO:0000259" key="2">
    <source>
        <dbReference type="Pfam" id="PF13145"/>
    </source>
</evidence>
<keyword evidence="1" id="KW-0812">Transmembrane</keyword>
<keyword evidence="1" id="KW-0472">Membrane</keyword>
<reference evidence="3 4" key="1">
    <citation type="submission" date="2023-10" db="EMBL/GenBank/DDBJ databases">
        <title>Two novel species belonging to the OM43/NOR5 clade.</title>
        <authorList>
            <person name="Park M."/>
        </authorList>
    </citation>
    <scope>NUCLEOTIDE SEQUENCE [LARGE SCALE GENOMIC DNA]</scope>
    <source>
        <strain evidence="3 4">IMCC45268</strain>
    </source>
</reference>
<feature type="transmembrane region" description="Helical" evidence="1">
    <location>
        <begin position="12"/>
        <end position="29"/>
    </location>
</feature>
<protein>
    <submittedName>
        <fullName evidence="3">Peptidylprolyl isomerase</fullName>
    </submittedName>
</protein>
<dbReference type="EMBL" id="CP136865">
    <property type="protein sequence ID" value="WOJ95414.1"/>
    <property type="molecule type" value="Genomic_DNA"/>
</dbReference>
<keyword evidence="1" id="KW-1133">Transmembrane helix</keyword>
<evidence type="ECO:0000256" key="1">
    <source>
        <dbReference type="SAM" id="Phobius"/>
    </source>
</evidence>
<gene>
    <name evidence="3" type="ORF">R0137_09090</name>
</gene>
<feature type="domain" description="PpiC" evidence="2">
    <location>
        <begin position="112"/>
        <end position="231"/>
    </location>
</feature>
<accession>A0ABZ0I9G0</accession>
<sequence>MSSLRYCLRDPVVVFFALGTVFFLVYALLNRESTTPITLSQSSKALLISEWEMLTGRSAQPQDVELILEDYYQRELLFREGMAAELYRSDPSIRELLIEVMQQRVTGEIADPSAKDLVNFYADNIDRYYSEATISFSQQLFASAPDDPENFRAELSQKSADGGISPWQGKEFPDYGVSMVRGLFGQPLLEVLERVSLDTWQGPYESRQGWHYFRVKGRTEPVLLPFERVRDQVLADYQAEAVASAVKEFTTRQADRYPLELSQ</sequence>
<keyword evidence="4" id="KW-1185">Reference proteome</keyword>
<name>A0ABZ0I9G0_9GAMM</name>
<evidence type="ECO:0000313" key="4">
    <source>
        <dbReference type="Proteomes" id="UP001626549"/>
    </source>
</evidence>
<evidence type="ECO:0000313" key="3">
    <source>
        <dbReference type="EMBL" id="WOJ95414.1"/>
    </source>
</evidence>